<gene>
    <name evidence="1" type="ORF">ACAOBT_LOCUS34396</name>
</gene>
<dbReference type="EMBL" id="CAKOFQ010008570">
    <property type="protein sequence ID" value="CAH2014916.1"/>
    <property type="molecule type" value="Genomic_DNA"/>
</dbReference>
<evidence type="ECO:0000313" key="2">
    <source>
        <dbReference type="Proteomes" id="UP001152888"/>
    </source>
</evidence>
<reference evidence="1" key="1">
    <citation type="submission" date="2022-03" db="EMBL/GenBank/DDBJ databases">
        <authorList>
            <person name="Sayadi A."/>
        </authorList>
    </citation>
    <scope>NUCLEOTIDE SEQUENCE</scope>
</reference>
<dbReference type="PANTHER" id="PTHR10773:SF19">
    <property type="match status" value="1"/>
</dbReference>
<keyword evidence="2" id="KW-1185">Reference proteome</keyword>
<protein>
    <submittedName>
        <fullName evidence="1">Uncharacterized protein</fullName>
    </submittedName>
</protein>
<dbReference type="PANTHER" id="PTHR10773">
    <property type="entry name" value="DNA-DIRECTED RNA POLYMERASES I, II, AND III SUBUNIT RPABC2"/>
    <property type="match status" value="1"/>
</dbReference>
<proteinExistence type="predicted"/>
<evidence type="ECO:0000313" key="1">
    <source>
        <dbReference type="EMBL" id="CAH2014916.1"/>
    </source>
</evidence>
<organism evidence="1 2">
    <name type="scientific">Acanthoscelides obtectus</name>
    <name type="common">Bean weevil</name>
    <name type="synonym">Bruchus obtectus</name>
    <dbReference type="NCBI Taxonomy" id="200917"/>
    <lineage>
        <taxon>Eukaryota</taxon>
        <taxon>Metazoa</taxon>
        <taxon>Ecdysozoa</taxon>
        <taxon>Arthropoda</taxon>
        <taxon>Hexapoda</taxon>
        <taxon>Insecta</taxon>
        <taxon>Pterygota</taxon>
        <taxon>Neoptera</taxon>
        <taxon>Endopterygota</taxon>
        <taxon>Coleoptera</taxon>
        <taxon>Polyphaga</taxon>
        <taxon>Cucujiformia</taxon>
        <taxon>Chrysomeloidea</taxon>
        <taxon>Chrysomelidae</taxon>
        <taxon>Bruchinae</taxon>
        <taxon>Bruchini</taxon>
        <taxon>Acanthoscelides</taxon>
    </lineage>
</organism>
<dbReference type="OrthoDB" id="6749779at2759"/>
<sequence length="158" mass="18087">MHDLGNGEVTCFMWHEAEGGRGGNQIGTCLFVELINLPPNINRVILYSDTCGGQNKNSHVAAMFLTVMQRNACLETIDHKFMISGHSHMECDVDHALIEKQKKKLELKINHPHDWYQLVRTVGKRHVTSCPQLHLNHQLLNLLKNSNHHRRILKKIDA</sequence>
<accession>A0A9P0MAH4</accession>
<dbReference type="Proteomes" id="UP001152888">
    <property type="component" value="Unassembled WGS sequence"/>
</dbReference>
<name>A0A9P0MAH4_ACAOB</name>
<comment type="caution">
    <text evidence="1">The sequence shown here is derived from an EMBL/GenBank/DDBJ whole genome shotgun (WGS) entry which is preliminary data.</text>
</comment>
<dbReference type="AlphaFoldDB" id="A0A9P0MAH4"/>